<keyword evidence="1" id="KW-0472">Membrane</keyword>
<name>A0A1Y5Q339_9GAMM</name>
<dbReference type="PANTHER" id="PTHR40940:SF1">
    <property type="entry name" value="PROTEIN BATD"/>
    <property type="match status" value="1"/>
</dbReference>
<feature type="chain" id="PRO_5012079722" evidence="2">
    <location>
        <begin position="28"/>
        <end position="555"/>
    </location>
</feature>
<organism evidence="3">
    <name type="scientific">uncultured Stenotrophomonas sp</name>
    <dbReference type="NCBI Taxonomy" id="165438"/>
    <lineage>
        <taxon>Bacteria</taxon>
        <taxon>Pseudomonadati</taxon>
        <taxon>Pseudomonadota</taxon>
        <taxon>Gammaproteobacteria</taxon>
        <taxon>Lysobacterales</taxon>
        <taxon>Lysobacteraceae</taxon>
        <taxon>Stenotrophomonas</taxon>
        <taxon>environmental samples</taxon>
    </lineage>
</organism>
<dbReference type="PANTHER" id="PTHR40940">
    <property type="entry name" value="PROTEIN BATD-RELATED"/>
    <property type="match status" value="1"/>
</dbReference>
<evidence type="ECO:0000256" key="1">
    <source>
        <dbReference type="SAM" id="Phobius"/>
    </source>
</evidence>
<dbReference type="Pfam" id="PF13584">
    <property type="entry name" value="BatD"/>
    <property type="match status" value="1"/>
</dbReference>
<keyword evidence="1" id="KW-1133">Transmembrane helix</keyword>
<protein>
    <submittedName>
        <fullName evidence="3">Putative transmembrane protein</fullName>
    </submittedName>
</protein>
<keyword evidence="2" id="KW-0732">Signal</keyword>
<dbReference type="InterPro" id="IPR025738">
    <property type="entry name" value="BatD"/>
</dbReference>
<sequence length="555" mass="59483">MNGHDMRTGARYLLLAWLLLCAGTALAQPRAWLDRDRIDAGDSVTLNIETDQPGAEPDYAPLQADFILGERSSGRQVRMANGRVGNIALFGVVLTPRRGGVLEVPALRVGAQATAPLRLTVQDAPVAGRDGNAPAFVETEVDDAHPYVQQSVGVVVRLYYAAQLASGELDLDTPANASLQRVGNDRSFVREIGGRHYNVVERRFLLVPERSGPLQLAGARFSGRGVGGLFGDFFGRDNGRLSARAPDQTLQVRPLPDAAPQPWLPLKELQLRYLTRPQAARAGEALTLEVEARAVGATRAQFPDLPVPSLGDAAQVFAEPVQYDERFDGASPQLTLTRRYAIVPRQPGALRVPGIRLRWWDVATGQERVASLPALELQVAPGSTVAAPPPLAQPSAATPVAGGDAVAVAVPARPSWLWPGLAAGFALLWLVTLLWGLSRRHPVAAPAERAAVPLPKGRHALADLRRALDIGALDEIVRILAGMAGVGSVDEVVARLDDPTQRQALERMQCARWGGGDDLAQARECLREAFRGGPRWRGTATPQAPVLAPLYPGGR</sequence>
<feature type="transmembrane region" description="Helical" evidence="1">
    <location>
        <begin position="416"/>
        <end position="437"/>
    </location>
</feature>
<keyword evidence="1 3" id="KW-0812">Transmembrane</keyword>
<feature type="signal peptide" evidence="2">
    <location>
        <begin position="1"/>
        <end position="27"/>
    </location>
</feature>
<proteinExistence type="predicted"/>
<gene>
    <name evidence="3" type="ORF">STPYR_11629</name>
</gene>
<dbReference type="EMBL" id="FLTS01000001">
    <property type="protein sequence ID" value="SBV36699.1"/>
    <property type="molecule type" value="Genomic_DNA"/>
</dbReference>
<evidence type="ECO:0000256" key="2">
    <source>
        <dbReference type="SAM" id="SignalP"/>
    </source>
</evidence>
<accession>A0A1Y5Q339</accession>
<reference evidence="3" key="1">
    <citation type="submission" date="2016-03" db="EMBL/GenBank/DDBJ databases">
        <authorList>
            <person name="Ploux O."/>
        </authorList>
    </citation>
    <scope>NUCLEOTIDE SEQUENCE</scope>
    <source>
        <strain evidence="3">UC10</strain>
    </source>
</reference>
<evidence type="ECO:0000313" key="3">
    <source>
        <dbReference type="EMBL" id="SBV36699.1"/>
    </source>
</evidence>
<dbReference type="AlphaFoldDB" id="A0A1Y5Q339"/>